<feature type="region of interest" description="Disordered" evidence="1">
    <location>
        <begin position="1"/>
        <end position="234"/>
    </location>
</feature>
<feature type="compositionally biased region" description="Low complexity" evidence="1">
    <location>
        <begin position="16"/>
        <end position="25"/>
    </location>
</feature>
<evidence type="ECO:0000313" key="4">
    <source>
        <dbReference type="Proteomes" id="UP000006911"/>
    </source>
</evidence>
<dbReference type="KEGG" id="tml:GSTUM_00003320001"/>
<feature type="region of interest" description="Disordered" evidence="1">
    <location>
        <begin position="297"/>
        <end position="332"/>
    </location>
</feature>
<feature type="compositionally biased region" description="Basic and acidic residues" evidence="1">
    <location>
        <begin position="315"/>
        <end position="325"/>
    </location>
</feature>
<name>D5G9M1_TUBMM</name>
<dbReference type="HOGENOM" id="CLU_631918_0_0_1"/>
<feature type="compositionally biased region" description="Basic and acidic residues" evidence="1">
    <location>
        <begin position="404"/>
        <end position="421"/>
    </location>
</feature>
<feature type="compositionally biased region" description="Polar residues" evidence="1">
    <location>
        <begin position="201"/>
        <end position="211"/>
    </location>
</feature>
<sequence>MSTFGSPSAMTRGVQSSPSSKPASPTAGNVSDKSANNSNRGTHTNNHPLSTSSPLHRQPKFPQDVVDSSGRITNNHNGKKSAPHTGPSRPRQEIIELDSDTEPNSASGKLNSSIAPSARNRSLLGQPFDPVRSGSTAKSGHRASASPSISSLIDPQPLTEPHAAALSSDKQFNSSFASDTAVGNGVRVEKLPRSGEVGDSLNRSPKSKNGTAPSSAAASPKPRPSLPSTSGNGLLSGVLPGTTAATSEACIPNIYIHVPLNGEHNKYVNFAKLAEERYGWAALNPKLARARENMMKGDSGDEMMVDGSESESNIEMDKPMDSEGGKRKKRRHQDIYDKNDPFIDDTEMLWEEQAAASKDGFFGEKPQIERADGTVKRGRGRGRGGTTRGTAAARGPTIRKPRLTKKEKERMEKEKEEREKTFFQVTSVKPPGGG</sequence>
<dbReference type="GeneID" id="9185357"/>
<dbReference type="Pfam" id="PF08729">
    <property type="entry name" value="HUN"/>
    <property type="match status" value="1"/>
</dbReference>
<dbReference type="EMBL" id="FN430063">
    <property type="protein sequence ID" value="CAZ81214.1"/>
    <property type="molecule type" value="Genomic_DNA"/>
</dbReference>
<reference evidence="3 4" key="1">
    <citation type="journal article" date="2010" name="Nature">
        <title>Perigord black truffle genome uncovers evolutionary origins and mechanisms of symbiosis.</title>
        <authorList>
            <person name="Martin F."/>
            <person name="Kohler A."/>
            <person name="Murat C."/>
            <person name="Balestrini R."/>
            <person name="Coutinho P.M."/>
            <person name="Jaillon O."/>
            <person name="Montanini B."/>
            <person name="Morin E."/>
            <person name="Noel B."/>
            <person name="Percudani R."/>
            <person name="Porcel B."/>
            <person name="Rubini A."/>
            <person name="Amicucci A."/>
            <person name="Amselem J."/>
            <person name="Anthouard V."/>
            <person name="Arcioni S."/>
            <person name="Artiguenave F."/>
            <person name="Aury J.M."/>
            <person name="Ballario P."/>
            <person name="Bolchi A."/>
            <person name="Brenna A."/>
            <person name="Brun A."/>
            <person name="Buee M."/>
            <person name="Cantarel B."/>
            <person name="Chevalier G."/>
            <person name="Couloux A."/>
            <person name="Da Silva C."/>
            <person name="Denoeud F."/>
            <person name="Duplessis S."/>
            <person name="Ghignone S."/>
            <person name="Hilselberger B."/>
            <person name="Iotti M."/>
            <person name="Marcais B."/>
            <person name="Mello A."/>
            <person name="Miranda M."/>
            <person name="Pacioni G."/>
            <person name="Quesneville H."/>
            <person name="Riccioni C."/>
            <person name="Ruotolo R."/>
            <person name="Splivallo R."/>
            <person name="Stocchi V."/>
            <person name="Tisserant E."/>
            <person name="Viscomi A.R."/>
            <person name="Zambonelli A."/>
            <person name="Zampieri E."/>
            <person name="Henrissat B."/>
            <person name="Lebrun M.H."/>
            <person name="Paolocci F."/>
            <person name="Bonfante P."/>
            <person name="Ottonello S."/>
            <person name="Wincker P."/>
        </authorList>
    </citation>
    <scope>NUCLEOTIDE SEQUENCE [LARGE SCALE GENOMIC DNA]</scope>
    <source>
        <strain evidence="3 4">Mel28</strain>
    </source>
</reference>
<dbReference type="InParanoid" id="D5G9M1"/>
<evidence type="ECO:0000256" key="1">
    <source>
        <dbReference type="SAM" id="MobiDB-lite"/>
    </source>
</evidence>
<keyword evidence="4" id="KW-1185">Reference proteome</keyword>
<feature type="domain" description="Hpc2-related" evidence="2">
    <location>
        <begin position="328"/>
        <end position="362"/>
    </location>
</feature>
<dbReference type="InterPro" id="IPR014840">
    <property type="entry name" value="HRD"/>
</dbReference>
<dbReference type="OMA" id="MMVDGSE"/>
<feature type="compositionally biased region" description="Polar residues" evidence="1">
    <location>
        <begin position="168"/>
        <end position="178"/>
    </location>
</feature>
<feature type="compositionally biased region" description="Acidic residues" evidence="1">
    <location>
        <begin position="300"/>
        <end position="314"/>
    </location>
</feature>
<feature type="compositionally biased region" description="Basic and acidic residues" evidence="1">
    <location>
        <begin position="366"/>
        <end position="375"/>
    </location>
</feature>
<feature type="compositionally biased region" description="Polar residues" evidence="1">
    <location>
        <begin position="1"/>
        <end position="15"/>
    </location>
</feature>
<evidence type="ECO:0000259" key="2">
    <source>
        <dbReference type="Pfam" id="PF08729"/>
    </source>
</evidence>
<dbReference type="eggNOG" id="ENOG502RG9A">
    <property type="taxonomic scope" value="Eukaryota"/>
</dbReference>
<feature type="compositionally biased region" description="Polar residues" evidence="1">
    <location>
        <begin position="26"/>
        <end position="55"/>
    </location>
</feature>
<dbReference type="RefSeq" id="XP_002837023.1">
    <property type="nucleotide sequence ID" value="XM_002836977.1"/>
</dbReference>
<dbReference type="STRING" id="656061.D5G9M1"/>
<feature type="compositionally biased region" description="Polar residues" evidence="1">
    <location>
        <begin position="102"/>
        <end position="115"/>
    </location>
</feature>
<accession>D5G9M1</accession>
<dbReference type="AlphaFoldDB" id="D5G9M1"/>
<gene>
    <name evidence="3" type="ORF">GSTUM_00003320001</name>
</gene>
<dbReference type="Proteomes" id="UP000006911">
    <property type="component" value="Unassembled WGS sequence"/>
</dbReference>
<proteinExistence type="predicted"/>
<protein>
    <submittedName>
        <fullName evidence="3">(Perigord truffle) hypothetical protein</fullName>
    </submittedName>
</protein>
<organism evidence="3 4">
    <name type="scientific">Tuber melanosporum (strain Mel28)</name>
    <name type="common">Perigord black truffle</name>
    <dbReference type="NCBI Taxonomy" id="656061"/>
    <lineage>
        <taxon>Eukaryota</taxon>
        <taxon>Fungi</taxon>
        <taxon>Dikarya</taxon>
        <taxon>Ascomycota</taxon>
        <taxon>Pezizomycotina</taxon>
        <taxon>Pezizomycetes</taxon>
        <taxon>Pezizales</taxon>
        <taxon>Tuberaceae</taxon>
        <taxon>Tuber</taxon>
    </lineage>
</organism>
<feature type="region of interest" description="Disordered" evidence="1">
    <location>
        <begin position="357"/>
        <end position="434"/>
    </location>
</feature>
<evidence type="ECO:0000313" key="3">
    <source>
        <dbReference type="EMBL" id="CAZ81214.1"/>
    </source>
</evidence>